<accession>A0A939S606</accession>
<evidence type="ECO:0000313" key="2">
    <source>
        <dbReference type="EMBL" id="UEM11917.1"/>
    </source>
</evidence>
<evidence type="ECO:0000313" key="3">
    <source>
        <dbReference type="Proteomes" id="UP000664702"/>
    </source>
</evidence>
<dbReference type="AlphaFoldDB" id="A0A939S606"/>
<dbReference type="EMBL" id="CP086136">
    <property type="protein sequence ID" value="UEM11917.1"/>
    <property type="molecule type" value="Genomic_DNA"/>
</dbReference>
<reference evidence="2 3" key="2">
    <citation type="journal article" date="2022" name="Int. J. Syst. Evol. Microbiol.">
        <title>Strains of Bradyrhizobium barranii sp. nov. associated with legumes native to Canada are symbionts of soybeans and belong to different subspecies (subsp. barranii subsp. nov. and subsp. apii subsp. nov.) and symbiovars (sv. glycinearum and sv. septentrionale).</title>
        <authorList>
            <person name="Bromfield E.S.P."/>
            <person name="Cloutier S."/>
            <person name="Wasai-Hara S."/>
            <person name="Minamisawa K."/>
        </authorList>
    </citation>
    <scope>NUCLEOTIDE SEQUENCE [LARGE SCALE GENOMIC DNA]</scope>
    <source>
        <strain evidence="2 3">144S4</strain>
    </source>
</reference>
<evidence type="ECO:0000313" key="1">
    <source>
        <dbReference type="EMBL" id="MBO1868404.1"/>
    </source>
</evidence>
<dbReference type="Proteomes" id="UP000664702">
    <property type="component" value="Chromosome"/>
</dbReference>
<sequence length="70" mass="8235">MITTIDKLRCVLREIGYRKHVYRRRVADGFMTEAQAKREVELMEAIALDYRAMIVAEEPQGTLFTEKERS</sequence>
<dbReference type="RefSeq" id="WP_208088882.1">
    <property type="nucleotide sequence ID" value="NZ_CP086136.1"/>
</dbReference>
<organism evidence="1">
    <name type="scientific">Bradyrhizobium barranii subsp. barranii</name>
    <dbReference type="NCBI Taxonomy" id="2823807"/>
    <lineage>
        <taxon>Bacteria</taxon>
        <taxon>Pseudomonadati</taxon>
        <taxon>Pseudomonadota</taxon>
        <taxon>Alphaproteobacteria</taxon>
        <taxon>Hyphomicrobiales</taxon>
        <taxon>Nitrobacteraceae</taxon>
        <taxon>Bradyrhizobium</taxon>
        <taxon>Bradyrhizobium barranii</taxon>
    </lineage>
</organism>
<gene>
    <name evidence="2" type="ORF">J4G43_047000</name>
    <name evidence="1" type="ORF">J4G43_48710</name>
</gene>
<protein>
    <submittedName>
        <fullName evidence="1">Uncharacterized protein</fullName>
    </submittedName>
</protein>
<proteinExistence type="predicted"/>
<dbReference type="KEGG" id="bban:J4G43_047000"/>
<name>A0A939S606_9BRAD</name>
<dbReference type="EMBL" id="JAGEMI010000001">
    <property type="protein sequence ID" value="MBO1868404.1"/>
    <property type="molecule type" value="Genomic_DNA"/>
</dbReference>
<reference evidence="1" key="1">
    <citation type="submission" date="2021-03" db="EMBL/GenBank/DDBJ databases">
        <title>Whole Genome Sequence of Bradyrhizobium sp. Strain 144S4.</title>
        <authorList>
            <person name="Bromfield E.S.P."/>
            <person name="Cloutier S."/>
        </authorList>
    </citation>
    <scope>NUCLEOTIDE SEQUENCE [LARGE SCALE GENOMIC DNA]</scope>
    <source>
        <strain evidence="1">144S4</strain>
    </source>
</reference>